<reference evidence="2" key="1">
    <citation type="submission" date="2022-12" db="EMBL/GenBank/DDBJ databases">
        <title>Jiella pelagia sp. nov., isolated from phosphonate enriched culture of Northwest Pacific surface seawater.</title>
        <authorList>
            <person name="Shin D.Y."/>
            <person name="Hwang C.Y."/>
        </authorList>
    </citation>
    <scope>NUCLEOTIDE SEQUENCE</scope>
    <source>
        <strain evidence="2">HL-NP1</strain>
    </source>
</reference>
<dbReference type="EMBL" id="CP114029">
    <property type="protein sequence ID" value="WAP69316.1"/>
    <property type="molecule type" value="Genomic_DNA"/>
</dbReference>
<sequence length="219" mass="22597">MRSFKDFAEGRVVASISEFAERLSLAADAIRAIGDAIKNPEQAWTRFVDAAIAQLDRLVKAIDESLGGALTKFGFIGEQTTQANEKAPVATGSKAKADFTPKMGTSDYSAYLDRQMAAANNAAASGLPNSNAAFGSVAALGQKAFELSQYLGPIGQIAKLMGDVGRTVQGSVEINTSDALAKLNAIDAKMKSIEGRSLKLGGSGAVASRPSVATAPAAP</sequence>
<evidence type="ECO:0000313" key="2">
    <source>
        <dbReference type="EMBL" id="WAP69316.1"/>
    </source>
</evidence>
<evidence type="ECO:0000256" key="1">
    <source>
        <dbReference type="SAM" id="MobiDB-lite"/>
    </source>
</evidence>
<keyword evidence="3" id="KW-1185">Reference proteome</keyword>
<organism evidence="2 3">
    <name type="scientific">Jiella pelagia</name>
    <dbReference type="NCBI Taxonomy" id="2986949"/>
    <lineage>
        <taxon>Bacteria</taxon>
        <taxon>Pseudomonadati</taxon>
        <taxon>Pseudomonadota</taxon>
        <taxon>Alphaproteobacteria</taxon>
        <taxon>Hyphomicrobiales</taxon>
        <taxon>Aurantimonadaceae</taxon>
        <taxon>Jiella</taxon>
    </lineage>
</organism>
<dbReference type="RefSeq" id="WP_268881756.1">
    <property type="nucleotide sequence ID" value="NZ_CP114029.1"/>
</dbReference>
<name>A0ABY7BZM3_9HYPH</name>
<protein>
    <submittedName>
        <fullName evidence="2">Uncharacterized protein</fullName>
    </submittedName>
</protein>
<proteinExistence type="predicted"/>
<feature type="region of interest" description="Disordered" evidence="1">
    <location>
        <begin position="200"/>
        <end position="219"/>
    </location>
</feature>
<dbReference type="Proteomes" id="UP001164020">
    <property type="component" value="Chromosome"/>
</dbReference>
<gene>
    <name evidence="2" type="ORF">OH818_03175</name>
</gene>
<evidence type="ECO:0000313" key="3">
    <source>
        <dbReference type="Proteomes" id="UP001164020"/>
    </source>
</evidence>
<accession>A0ABY7BZM3</accession>